<organism evidence="2 3">
    <name type="scientific">Rossellomorea aquimaris</name>
    <dbReference type="NCBI Taxonomy" id="189382"/>
    <lineage>
        <taxon>Bacteria</taxon>
        <taxon>Bacillati</taxon>
        <taxon>Bacillota</taxon>
        <taxon>Bacilli</taxon>
        <taxon>Bacillales</taxon>
        <taxon>Bacillaceae</taxon>
        <taxon>Rossellomorea</taxon>
    </lineage>
</organism>
<evidence type="ECO:0000313" key="3">
    <source>
        <dbReference type="Proteomes" id="UP000324269"/>
    </source>
</evidence>
<dbReference type="Proteomes" id="UP000324269">
    <property type="component" value="Unassembled WGS sequence"/>
</dbReference>
<feature type="transmembrane region" description="Helical" evidence="1">
    <location>
        <begin position="49"/>
        <end position="67"/>
    </location>
</feature>
<evidence type="ECO:0000256" key="1">
    <source>
        <dbReference type="SAM" id="Phobius"/>
    </source>
</evidence>
<proteinExistence type="predicted"/>
<sequence length="102" mass="11502">MYPESLVNLISINNDVLWGVILIMGHLVSTTLALAIFSSILLKNKKNGLLFLILLIVMGVLTLYRVMSYSIALGLIIGFMYIMLCFVTFISLKKKMTMKKQL</sequence>
<comment type="caution">
    <text evidence="2">The sequence shown here is derived from an EMBL/GenBank/DDBJ whole genome shotgun (WGS) entry which is preliminary data.</text>
</comment>
<gene>
    <name evidence="2" type="ORF">FZC85_14820</name>
</gene>
<feature type="transmembrane region" description="Helical" evidence="1">
    <location>
        <begin position="73"/>
        <end position="92"/>
    </location>
</feature>
<feature type="transmembrane region" description="Helical" evidence="1">
    <location>
        <begin position="16"/>
        <end position="37"/>
    </location>
</feature>
<keyword evidence="1" id="KW-0472">Membrane</keyword>
<protein>
    <submittedName>
        <fullName evidence="2">Uncharacterized protein</fullName>
    </submittedName>
</protein>
<dbReference type="EMBL" id="VTEZ01000004">
    <property type="protein sequence ID" value="TYS84638.1"/>
    <property type="molecule type" value="Genomic_DNA"/>
</dbReference>
<keyword evidence="1" id="KW-0812">Transmembrane</keyword>
<reference evidence="2 3" key="1">
    <citation type="submission" date="2019-08" db="EMBL/GenBank/DDBJ databases">
        <title>Bacillus genomes from the desert of Cuatro Cienegas, Coahuila.</title>
        <authorList>
            <person name="Olmedo-Alvarez G."/>
        </authorList>
    </citation>
    <scope>NUCLEOTIDE SEQUENCE [LARGE SCALE GENOMIC DNA]</scope>
    <source>
        <strain evidence="2 3">CH87b_3T</strain>
    </source>
</reference>
<dbReference type="RefSeq" id="WP_187443362.1">
    <property type="nucleotide sequence ID" value="NZ_CANLNA010000002.1"/>
</dbReference>
<dbReference type="AlphaFoldDB" id="A0A5D4TSJ4"/>
<evidence type="ECO:0000313" key="2">
    <source>
        <dbReference type="EMBL" id="TYS84638.1"/>
    </source>
</evidence>
<accession>A0A5D4TSJ4</accession>
<name>A0A5D4TSJ4_9BACI</name>
<keyword evidence="1" id="KW-1133">Transmembrane helix</keyword>